<evidence type="ECO:0000313" key="3">
    <source>
        <dbReference type="Proteomes" id="UP000286595"/>
    </source>
</evidence>
<dbReference type="RefSeq" id="WP_147357721.1">
    <property type="nucleotide sequence ID" value="NZ_QRIM01000028.1"/>
</dbReference>
<dbReference type="EMBL" id="QRIM01000028">
    <property type="protein sequence ID" value="RHG56070.1"/>
    <property type="molecule type" value="Genomic_DNA"/>
</dbReference>
<organism evidence="2 3">
    <name type="scientific">Coprococcus comes</name>
    <dbReference type="NCBI Taxonomy" id="410072"/>
    <lineage>
        <taxon>Bacteria</taxon>
        <taxon>Bacillati</taxon>
        <taxon>Bacillota</taxon>
        <taxon>Clostridia</taxon>
        <taxon>Lachnospirales</taxon>
        <taxon>Lachnospiraceae</taxon>
        <taxon>Coprococcus</taxon>
    </lineage>
</organism>
<keyword evidence="1" id="KW-0812">Transmembrane</keyword>
<comment type="caution">
    <text evidence="2">The sequence shown here is derived from an EMBL/GenBank/DDBJ whole genome shotgun (WGS) entry which is preliminary data.</text>
</comment>
<evidence type="ECO:0008006" key="4">
    <source>
        <dbReference type="Google" id="ProtNLM"/>
    </source>
</evidence>
<name>A0A414U7H1_9FIRM</name>
<reference evidence="2 3" key="1">
    <citation type="submission" date="2018-08" db="EMBL/GenBank/DDBJ databases">
        <title>A genome reference for cultivated species of the human gut microbiota.</title>
        <authorList>
            <person name="Zou Y."/>
            <person name="Xue W."/>
            <person name="Luo G."/>
        </authorList>
    </citation>
    <scope>NUCLEOTIDE SEQUENCE [LARGE SCALE GENOMIC DNA]</scope>
    <source>
        <strain evidence="2 3">AM22-12LB</strain>
    </source>
</reference>
<feature type="transmembrane region" description="Helical" evidence="1">
    <location>
        <begin position="384"/>
        <end position="402"/>
    </location>
</feature>
<feature type="transmembrane region" description="Helical" evidence="1">
    <location>
        <begin position="155"/>
        <end position="172"/>
    </location>
</feature>
<keyword evidence="1" id="KW-1133">Transmembrane helix</keyword>
<evidence type="ECO:0000256" key="1">
    <source>
        <dbReference type="SAM" id="Phobius"/>
    </source>
</evidence>
<gene>
    <name evidence="2" type="ORF">DW252_16165</name>
</gene>
<keyword evidence="1" id="KW-0472">Membrane</keyword>
<sequence>MVEMTGFFQGARFAWREVDRYMVLDRVNTKKSDSGDSTRPLRMLSYITAAMVSIFIAWFTGYIRVDGTLDTDGWFLLASGREIVHNGIPFENPWSLDPGQGIIVQQWLHDVWLYGWYSLAGYTGVATSVVVPLAIAAIAYYFLIERLTRGCRHQGITWLLYAVGFFHMFTYISIRPTLWSAGCLFVTLNILFAWREDGNVRALWLLPAVTLLQVNLQAAMWPLCLASCLSFLLPEIGELHIKTLKTDMVAWYTYRIPLLRACLLMCIASLFNPYGFGGAIYTVLSMGAASYGNVISEMRPFISGPDDSYGIVCTMVCIVIPIAIAIIKGKVPNTGMLAFWIAAVVMGILKIRCFWIAWTVSFVVCAYLCGIGRSGIGRKEEDSAIRLMPVLFIGVMLATSVLNASKAACSSDGTTASGWSVFDQETEPIVDALKGTDARIFSSDDTLMNYFEWEDIKVSYDMRPEIWAKAIAGERTHDDYKRYVDVVNAKSFKTLNDGYWDVAIIRKDEQRLFEKEVRGSEKIVSTSRYCLYRLK</sequence>
<proteinExistence type="predicted"/>
<dbReference type="Proteomes" id="UP000286595">
    <property type="component" value="Unassembled WGS sequence"/>
</dbReference>
<protein>
    <recommendedName>
        <fullName evidence="4">Glycosyltransferase RgtA/B/C/D-like domain-containing protein</fullName>
    </recommendedName>
</protein>
<feature type="transmembrane region" description="Helical" evidence="1">
    <location>
        <begin position="202"/>
        <end position="232"/>
    </location>
</feature>
<feature type="transmembrane region" description="Helical" evidence="1">
    <location>
        <begin position="334"/>
        <end position="349"/>
    </location>
</feature>
<accession>A0A414U7H1</accession>
<dbReference type="AlphaFoldDB" id="A0A414U7H1"/>
<evidence type="ECO:0000313" key="2">
    <source>
        <dbReference type="EMBL" id="RHG56070.1"/>
    </source>
</evidence>
<feature type="transmembrane region" description="Helical" evidence="1">
    <location>
        <begin position="44"/>
        <end position="65"/>
    </location>
</feature>
<feature type="transmembrane region" description="Helical" evidence="1">
    <location>
        <begin position="119"/>
        <end position="143"/>
    </location>
</feature>
<feature type="transmembrane region" description="Helical" evidence="1">
    <location>
        <begin position="308"/>
        <end position="327"/>
    </location>
</feature>
<feature type="transmembrane region" description="Helical" evidence="1">
    <location>
        <begin position="355"/>
        <end position="372"/>
    </location>
</feature>